<evidence type="ECO:0000313" key="4">
    <source>
        <dbReference type="Proteomes" id="UP001324115"/>
    </source>
</evidence>
<keyword evidence="4" id="KW-1185">Reference proteome</keyword>
<name>A0AAN7EEW9_QUERU</name>
<dbReference type="PANTHER" id="PTHR35218">
    <property type="entry name" value="RNASE H DOMAIN-CONTAINING PROTEIN"/>
    <property type="match status" value="1"/>
</dbReference>
<feature type="non-terminal residue" evidence="3">
    <location>
        <position position="371"/>
    </location>
</feature>
<evidence type="ECO:0000259" key="2">
    <source>
        <dbReference type="Pfam" id="PF03372"/>
    </source>
</evidence>
<dbReference type="Proteomes" id="UP001324115">
    <property type="component" value="Unassembled WGS sequence"/>
</dbReference>
<dbReference type="Pfam" id="PF03372">
    <property type="entry name" value="Exo_endo_phos"/>
    <property type="match status" value="1"/>
</dbReference>
<gene>
    <name evidence="3" type="ORF">RGQ29_004546</name>
</gene>
<organism evidence="3 4">
    <name type="scientific">Quercus rubra</name>
    <name type="common">Northern red oak</name>
    <name type="synonym">Quercus borealis</name>
    <dbReference type="NCBI Taxonomy" id="3512"/>
    <lineage>
        <taxon>Eukaryota</taxon>
        <taxon>Viridiplantae</taxon>
        <taxon>Streptophyta</taxon>
        <taxon>Embryophyta</taxon>
        <taxon>Tracheophyta</taxon>
        <taxon>Spermatophyta</taxon>
        <taxon>Magnoliopsida</taxon>
        <taxon>eudicotyledons</taxon>
        <taxon>Gunneridae</taxon>
        <taxon>Pentapetalae</taxon>
        <taxon>rosids</taxon>
        <taxon>fabids</taxon>
        <taxon>Fagales</taxon>
        <taxon>Fagaceae</taxon>
        <taxon>Quercus</taxon>
    </lineage>
</organism>
<keyword evidence="1" id="KW-0175">Coiled coil</keyword>
<dbReference type="AlphaFoldDB" id="A0AAN7EEW9"/>
<proteinExistence type="predicted"/>
<evidence type="ECO:0000256" key="1">
    <source>
        <dbReference type="SAM" id="Coils"/>
    </source>
</evidence>
<accession>A0AAN7EEW9</accession>
<evidence type="ECO:0000313" key="3">
    <source>
        <dbReference type="EMBL" id="KAK4569185.1"/>
    </source>
</evidence>
<dbReference type="SUPFAM" id="SSF56219">
    <property type="entry name" value="DNase I-like"/>
    <property type="match status" value="1"/>
</dbReference>
<dbReference type="InterPro" id="IPR036691">
    <property type="entry name" value="Endo/exonu/phosph_ase_sf"/>
</dbReference>
<dbReference type="InterPro" id="IPR005135">
    <property type="entry name" value="Endo/exonuclease/phosphatase"/>
</dbReference>
<sequence>MTILAWNCRGMGSAPAVRALTDEVKGCNPMLVFLAETKANRNRIKGLQRKLGLTQGIMVPTDGQSGGLAMLWKEGFDVHFKNCSNTHIDVVVCEGNGTQPWWATGFYGHLDSGMRPISWNLLESLKRQCNMPWIVFGDFNEILNSDEKLGWLDRDARQMEGFRECLSNCELIDMGFVGQRFTWCNGRIGEQGMLVRLDRMVANEECLKLFLESKVFHRLMAASDHCLLSLSLKVRGSRRVFKKRFMFEEIWTRDEGCREWNRKVFGNVNKVLKQKQKRLQQLEEMNLLHESVDEIQGLKNEVNEMMLTEEMMWNQRSRALWIKCGDRNTKFFHATTNNRQRKNRIEALNDLEGRWREMVCPLYFFKSIGMW</sequence>
<protein>
    <recommendedName>
        <fullName evidence="2">Endonuclease/exonuclease/phosphatase domain-containing protein</fullName>
    </recommendedName>
</protein>
<dbReference type="EMBL" id="JAXUIC010000010">
    <property type="protein sequence ID" value="KAK4569185.1"/>
    <property type="molecule type" value="Genomic_DNA"/>
</dbReference>
<dbReference type="Gene3D" id="3.60.10.10">
    <property type="entry name" value="Endonuclease/exonuclease/phosphatase"/>
    <property type="match status" value="1"/>
</dbReference>
<dbReference type="GO" id="GO:0003824">
    <property type="term" value="F:catalytic activity"/>
    <property type="evidence" value="ECO:0007669"/>
    <property type="project" value="InterPro"/>
</dbReference>
<feature type="domain" description="Endonuclease/exonuclease/phosphatase" evidence="2">
    <location>
        <begin position="5"/>
        <end position="225"/>
    </location>
</feature>
<dbReference type="PANTHER" id="PTHR35218:SF9">
    <property type="entry name" value="ENDONUCLEASE_EXONUCLEASE_PHOSPHATASE DOMAIN-CONTAINING PROTEIN"/>
    <property type="match status" value="1"/>
</dbReference>
<reference evidence="3 4" key="1">
    <citation type="journal article" date="2023" name="G3 (Bethesda)">
        <title>A haplotype-resolved chromosome-scale genome for Quercus rubra L. provides insights into the genetics of adaptive traits for red oak species.</title>
        <authorList>
            <person name="Kapoor B."/>
            <person name="Jenkins J."/>
            <person name="Schmutz J."/>
            <person name="Zhebentyayeva T."/>
            <person name="Kuelheim C."/>
            <person name="Coggeshall M."/>
            <person name="Heim C."/>
            <person name="Lasky J.R."/>
            <person name="Leites L."/>
            <person name="Islam-Faridi N."/>
            <person name="Romero-Severson J."/>
            <person name="DeLeo V.L."/>
            <person name="Lucas S.M."/>
            <person name="Lazic D."/>
            <person name="Gailing O."/>
            <person name="Carlson J."/>
            <person name="Staton M."/>
        </authorList>
    </citation>
    <scope>NUCLEOTIDE SEQUENCE [LARGE SCALE GENOMIC DNA]</scope>
    <source>
        <strain evidence="3">Pseudo-F2</strain>
    </source>
</reference>
<comment type="caution">
    <text evidence="3">The sequence shown here is derived from an EMBL/GenBank/DDBJ whole genome shotgun (WGS) entry which is preliminary data.</text>
</comment>
<feature type="coiled-coil region" evidence="1">
    <location>
        <begin position="265"/>
        <end position="292"/>
    </location>
</feature>